<sequence length="309" mass="35179">MAEGEEPTNPTAQHMVVVNSLIGRVEEFVPGSDWKHYVERMEMFFEVNNVLEAKKVPTILTLMGNKMYALLRSIVSPRRPKDLSFAEIVDNLAKHLDPKPIVIAERFKFHKAEQQESEAIRDFVARLKKLAETCEFGGYREEAIRDRFVCGLKERTIQRKLLAVADLTLQTAVERACAAELTEKETTALHGGSVEEVKKVAATFPECFRCGKVNHSSDMCFFRNSKCHGCQKVGHIVKKCPEKEQKPENGKKKWNAKSKFGKGVLRAKYLPLKIDFDEKNKRMHPEPTKNAKWITVCGGEDQHCQCTKN</sequence>
<dbReference type="AlphaFoldDB" id="A0A2B4SPW6"/>
<gene>
    <name evidence="3" type="ORF">AWC38_SpisGene4759</name>
</gene>
<dbReference type="InterPro" id="IPR001878">
    <property type="entry name" value="Znf_CCHC"/>
</dbReference>
<protein>
    <recommendedName>
        <fullName evidence="2">CCHC-type domain-containing protein</fullName>
    </recommendedName>
</protein>
<reference evidence="4" key="1">
    <citation type="journal article" date="2017" name="bioRxiv">
        <title>Comparative analysis of the genomes of Stylophora pistillata and Acropora digitifera provides evidence for extensive differences between species of corals.</title>
        <authorList>
            <person name="Voolstra C.R."/>
            <person name="Li Y."/>
            <person name="Liew Y.J."/>
            <person name="Baumgarten S."/>
            <person name="Zoccola D."/>
            <person name="Flot J.-F."/>
            <person name="Tambutte S."/>
            <person name="Allemand D."/>
            <person name="Aranda M."/>
        </authorList>
    </citation>
    <scope>NUCLEOTIDE SEQUENCE [LARGE SCALE GENOMIC DNA]</scope>
</reference>
<evidence type="ECO:0000259" key="2">
    <source>
        <dbReference type="PROSITE" id="PS50158"/>
    </source>
</evidence>
<keyword evidence="4" id="KW-1185">Reference proteome</keyword>
<dbReference type="Proteomes" id="UP000225706">
    <property type="component" value="Unassembled WGS sequence"/>
</dbReference>
<dbReference type="Gene3D" id="4.10.60.10">
    <property type="entry name" value="Zinc finger, CCHC-type"/>
    <property type="match status" value="1"/>
</dbReference>
<comment type="caution">
    <text evidence="3">The sequence shown here is derived from an EMBL/GenBank/DDBJ whole genome shotgun (WGS) entry which is preliminary data.</text>
</comment>
<dbReference type="GO" id="GO:0008270">
    <property type="term" value="F:zinc ion binding"/>
    <property type="evidence" value="ECO:0007669"/>
    <property type="project" value="UniProtKB-KW"/>
</dbReference>
<dbReference type="OrthoDB" id="5983777at2759"/>
<evidence type="ECO:0000256" key="1">
    <source>
        <dbReference type="PROSITE-ProRule" id="PRU00047"/>
    </source>
</evidence>
<keyword evidence="1" id="KW-0863">Zinc-finger</keyword>
<evidence type="ECO:0000313" key="4">
    <source>
        <dbReference type="Proteomes" id="UP000225706"/>
    </source>
</evidence>
<dbReference type="PANTHER" id="PTHR33198:SF19">
    <property type="entry name" value="CCHC-TYPE DOMAIN-CONTAINING PROTEIN"/>
    <property type="match status" value="1"/>
</dbReference>
<name>A0A2B4SPW6_STYPI</name>
<accession>A0A2B4SPW6</accession>
<dbReference type="PROSITE" id="PS50158">
    <property type="entry name" value="ZF_CCHC"/>
    <property type="match status" value="1"/>
</dbReference>
<dbReference type="PANTHER" id="PTHR33198">
    <property type="entry name" value="ANK_REP_REGION DOMAIN-CONTAINING PROTEIN-RELATED"/>
    <property type="match status" value="1"/>
</dbReference>
<keyword evidence="1" id="KW-0862">Zinc</keyword>
<dbReference type="SMART" id="SM00343">
    <property type="entry name" value="ZnF_C2HC"/>
    <property type="match status" value="2"/>
</dbReference>
<dbReference type="STRING" id="50429.A0A2B4SPW6"/>
<proteinExistence type="predicted"/>
<feature type="domain" description="CCHC-type" evidence="2">
    <location>
        <begin position="226"/>
        <end position="242"/>
    </location>
</feature>
<dbReference type="GO" id="GO:0003676">
    <property type="term" value="F:nucleic acid binding"/>
    <property type="evidence" value="ECO:0007669"/>
    <property type="project" value="InterPro"/>
</dbReference>
<dbReference type="EMBL" id="LSMT01000050">
    <property type="protein sequence ID" value="PFX30415.1"/>
    <property type="molecule type" value="Genomic_DNA"/>
</dbReference>
<organism evidence="3 4">
    <name type="scientific">Stylophora pistillata</name>
    <name type="common">Smooth cauliflower coral</name>
    <dbReference type="NCBI Taxonomy" id="50429"/>
    <lineage>
        <taxon>Eukaryota</taxon>
        <taxon>Metazoa</taxon>
        <taxon>Cnidaria</taxon>
        <taxon>Anthozoa</taxon>
        <taxon>Hexacorallia</taxon>
        <taxon>Scleractinia</taxon>
        <taxon>Astrocoeniina</taxon>
        <taxon>Pocilloporidae</taxon>
        <taxon>Stylophora</taxon>
    </lineage>
</organism>
<dbReference type="InterPro" id="IPR036875">
    <property type="entry name" value="Znf_CCHC_sf"/>
</dbReference>
<dbReference type="SUPFAM" id="SSF57756">
    <property type="entry name" value="Retrovirus zinc finger-like domains"/>
    <property type="match status" value="1"/>
</dbReference>
<keyword evidence="1" id="KW-0479">Metal-binding</keyword>
<evidence type="ECO:0000313" key="3">
    <source>
        <dbReference type="EMBL" id="PFX30415.1"/>
    </source>
</evidence>